<keyword evidence="4" id="KW-1185">Reference proteome</keyword>
<dbReference type="Proteomes" id="UP001197247">
    <property type="component" value="Unassembled WGS sequence"/>
</dbReference>
<accession>A0ABS5TLW0</accession>
<name>A0ABS5TLW0_9ACTN</name>
<evidence type="ECO:0000313" key="4">
    <source>
        <dbReference type="Proteomes" id="UP001197247"/>
    </source>
</evidence>
<feature type="chain" id="PRO_5046818090" description="Peptidase S55 domain-containing protein" evidence="1">
    <location>
        <begin position="31"/>
        <end position="579"/>
    </location>
</feature>
<evidence type="ECO:0000259" key="2">
    <source>
        <dbReference type="PROSITE" id="PS51494"/>
    </source>
</evidence>
<evidence type="ECO:0000313" key="3">
    <source>
        <dbReference type="EMBL" id="MBT0771161.1"/>
    </source>
</evidence>
<feature type="domain" description="Peptidase S55" evidence="2">
    <location>
        <begin position="1"/>
        <end position="152"/>
    </location>
</feature>
<organism evidence="3 4">
    <name type="scientific">Kineosporia corallincola</name>
    <dbReference type="NCBI Taxonomy" id="2835133"/>
    <lineage>
        <taxon>Bacteria</taxon>
        <taxon>Bacillati</taxon>
        <taxon>Actinomycetota</taxon>
        <taxon>Actinomycetes</taxon>
        <taxon>Kineosporiales</taxon>
        <taxon>Kineosporiaceae</taxon>
        <taxon>Kineosporia</taxon>
    </lineage>
</organism>
<evidence type="ECO:0000256" key="1">
    <source>
        <dbReference type="SAM" id="SignalP"/>
    </source>
</evidence>
<keyword evidence="1" id="KW-0732">Signal</keyword>
<comment type="caution">
    <text evidence="3">The sequence shown here is derived from an EMBL/GenBank/DDBJ whole genome shotgun (WGS) entry which is preliminary data.</text>
</comment>
<sequence>MSKARAACGFITTATVSGLLVALPALPSQAAGDCPTALPTSEAVDGLEGTGYTVERGTTPDPFGAKLLGRITDGIAPGVDMIMADLDSPALERAGGVWAGMSGSPVYTSDGKLIGSVSYGLTAASNIAGITPAEDLTALGAGSGAAATVKVSGHRAARLAKTGETSKALAAKGFERLPVPVSASGIARRHTKRFLKSVTAGSGMAVRSGGARIGVRAQSSPDEIFAGSNYAAALSYGDISLTGLGTTTYVCNGTAVAFGHPFLSAGQVEYSVHPASAVLVQEDPTGLAGGPFKVGNPGGVVGTVTRDNTTGLRSTLGQAPAHQFPVTTLLKNESGQTISGTTVGVYQTYAADIAALHLQAAVVKALGAQGGGSAAIQITVNGTRAGGKKFKLTHSDHFSDSTDVSYLAADSLYFMILPLISQSFEDVQITDVKISGAVTSGIQQYRVSRMQVKKNGAWTALKGAQKVTSGGSLALRATLTAYRSTKTVTVPLTVAVPKKSSGFTGTLTVTDGLSATSPDREPTSLDGLLKQINATASNDSVVARIDLDTPSGGQVSGTAVAHAEGSVSPYLKLLTVDVS</sequence>
<protein>
    <recommendedName>
        <fullName evidence="2">Peptidase S55 domain-containing protein</fullName>
    </recommendedName>
</protein>
<dbReference type="RefSeq" id="WP_214157460.1">
    <property type="nucleotide sequence ID" value="NZ_JAHBAY010000008.1"/>
</dbReference>
<feature type="signal peptide" evidence="1">
    <location>
        <begin position="1"/>
        <end position="30"/>
    </location>
</feature>
<dbReference type="EMBL" id="JAHBAY010000008">
    <property type="protein sequence ID" value="MBT0771161.1"/>
    <property type="molecule type" value="Genomic_DNA"/>
</dbReference>
<reference evidence="3 4" key="1">
    <citation type="submission" date="2021-05" db="EMBL/GenBank/DDBJ databases">
        <title>Kineosporia and Streptomyces sp. nov. two new marine actinobacteria isolated from Coral.</title>
        <authorList>
            <person name="Buangrab K."/>
            <person name="Sutthacheep M."/>
            <person name="Yeemin T."/>
            <person name="Harunari E."/>
            <person name="Igarashi Y."/>
            <person name="Kanchanasin P."/>
            <person name="Tanasupawat S."/>
            <person name="Phongsopitanun W."/>
        </authorList>
    </citation>
    <scope>NUCLEOTIDE SEQUENCE [LARGE SCALE GENOMIC DNA]</scope>
    <source>
        <strain evidence="3 4">J2-2</strain>
    </source>
</reference>
<proteinExistence type="predicted"/>
<dbReference type="InterPro" id="IPR008763">
    <property type="entry name" value="Peptidase_S55"/>
</dbReference>
<gene>
    <name evidence="3" type="ORF">KIH74_19630</name>
</gene>
<dbReference type="PROSITE" id="PS51494">
    <property type="entry name" value="SPOIVB"/>
    <property type="match status" value="1"/>
</dbReference>